<keyword evidence="8" id="KW-1185">Reference proteome</keyword>
<dbReference type="RefSeq" id="WP_011279182.1">
    <property type="nucleotide sequence ID" value="NC_007713.1"/>
</dbReference>
<dbReference type="BioCyc" id="SGLO343509:SGP1_RS22420-MONOMER"/>
<dbReference type="GO" id="GO:0008168">
    <property type="term" value="F:methyltransferase activity"/>
    <property type="evidence" value="ECO:0007669"/>
    <property type="project" value="UniProtKB-KW"/>
</dbReference>
<keyword evidence="6" id="KW-0489">Methyltransferase</keyword>
<dbReference type="AlphaFoldDB" id="Q2NQ35"/>
<keyword evidence="6" id="KW-0614">Plasmid</keyword>
<proteinExistence type="predicted"/>
<dbReference type="Proteomes" id="UP000001932">
    <property type="component" value="Plasmid pSG1"/>
</dbReference>
<keyword evidence="5" id="KW-0460">Magnesium</keyword>
<evidence type="ECO:0000313" key="6">
    <source>
        <dbReference type="EMBL" id="BAE75740.1"/>
    </source>
</evidence>
<evidence type="ECO:0000256" key="4">
    <source>
        <dbReference type="ARBA" id="ARBA00030169"/>
    </source>
</evidence>
<protein>
    <recommendedName>
        <fullName evidence="2">Putative 4-hydroxy-4-methyl-2-oxoglutarate aldolase</fullName>
    </recommendedName>
    <alternativeName>
        <fullName evidence="3">Regulator of ribonuclease activity homolog</fullName>
    </alternativeName>
    <alternativeName>
        <fullName evidence="4">RraA-like protein</fullName>
    </alternativeName>
</protein>
<reference evidence="6 8" key="1">
    <citation type="journal article" date="2006" name="Genome Res.">
        <title>Massive genome erosion and functional adaptations provide insights into the symbiotic lifestyle of Sodalis glossinidius in the tsetse host.</title>
        <authorList>
            <person name="Toh H."/>
            <person name="Weiss B.L."/>
            <person name="Perkin S.A.H."/>
            <person name="Yamashita A."/>
            <person name="Oshima K."/>
            <person name="Hattori M."/>
            <person name="Aksoy S."/>
        </authorList>
    </citation>
    <scope>NUCLEOTIDE SEQUENCE [LARGE SCALE GENOMIC DNA]</scope>
    <source>
        <strain evidence="6">Morsitans</strain>
        <strain evidence="8">morsitans</strain>
        <plasmid evidence="6 8">pSG1</plasmid>
    </source>
</reference>
<dbReference type="GO" id="GO:0046872">
    <property type="term" value="F:metal ion binding"/>
    <property type="evidence" value="ECO:0007669"/>
    <property type="project" value="UniProtKB-KW"/>
</dbReference>
<evidence type="ECO:0000256" key="1">
    <source>
        <dbReference type="ARBA" id="ARBA00001968"/>
    </source>
</evidence>
<geneLocation type="plasmid" evidence="6 8">
    <name>pSG1</name>
</geneLocation>
<dbReference type="CDD" id="cd16841">
    <property type="entry name" value="RraA_family"/>
    <property type="match status" value="1"/>
</dbReference>
<evidence type="ECO:0000313" key="8">
    <source>
        <dbReference type="Proteomes" id="UP000001932"/>
    </source>
</evidence>
<dbReference type="PANTHER" id="PTHR33254:SF4">
    <property type="entry name" value="4-HYDROXY-4-METHYL-2-OXOGLUTARATE ALDOLASE 3-RELATED"/>
    <property type="match status" value="1"/>
</dbReference>
<keyword evidence="6" id="KW-0808">Transferase</keyword>
<dbReference type="Proteomes" id="UP000245838">
    <property type="component" value="Plasmid psg1"/>
</dbReference>
<evidence type="ECO:0000313" key="9">
    <source>
        <dbReference type="Proteomes" id="UP000245838"/>
    </source>
</evidence>
<name>Q2NQ35_SODGM</name>
<dbReference type="GO" id="GO:0032259">
    <property type="term" value="P:methylation"/>
    <property type="evidence" value="ECO:0007669"/>
    <property type="project" value="UniProtKB-KW"/>
</dbReference>
<geneLocation type="plasmid" evidence="9">
    <name>psg1</name>
</geneLocation>
<evidence type="ECO:0000313" key="7">
    <source>
        <dbReference type="EMBL" id="CRL46859.1"/>
    </source>
</evidence>
<comment type="cofactor">
    <cofactor evidence="1">
        <name>a divalent metal cation</name>
        <dbReference type="ChEBI" id="CHEBI:60240"/>
    </cofactor>
</comment>
<sequence length="211" mass="22997">MSYVIMPRRQGVEADILQHYRQVNASTLGHLTTEGYLPGLRPRVEQCHMVGNVVTVKLFPPDGAILREALLLSQPGDVLVIDSSADEHCACWGELRNLAGLIKQLAGVVVVGAVTDITALRCQRLPVFSLGISAVTTRSLAERGEINTSLHVMEGTIHPGDLALGDDDGVFMVNARQAVELLPQLLLKEQQDQQKRTLLAQRLKACCSARQ</sequence>
<dbReference type="HOGENOM" id="CLU_072626_3_1_6"/>
<dbReference type="EMBL" id="AP008233">
    <property type="protein sequence ID" value="BAE75740.1"/>
    <property type="molecule type" value="Genomic_DNA"/>
</dbReference>
<gene>
    <name evidence="7" type="primary">proA_2</name>
    <name evidence="6" type="ordered locus">SGP1_0033</name>
    <name evidence="7" type="ORF">SGGMMB4_05825</name>
</gene>
<accession>Q2NQ35</accession>
<reference evidence="7" key="3">
    <citation type="submission" date="2015-05" db="EMBL/GenBank/DDBJ databases">
        <authorList>
            <person name="Wang D.B."/>
            <person name="Wang M."/>
        </authorList>
    </citation>
    <scope>NUCLEOTIDE SEQUENCE</scope>
    <source>
        <strain evidence="7">B4</strain>
    </source>
</reference>
<dbReference type="Gene3D" id="3.50.30.40">
    <property type="entry name" value="Ribonuclease E inhibitor RraA/RraA-like"/>
    <property type="match status" value="1"/>
</dbReference>
<dbReference type="Pfam" id="PF03737">
    <property type="entry name" value="RraA-like"/>
    <property type="match status" value="1"/>
</dbReference>
<comment type="cofactor">
    <cofactor evidence="5">
        <name>Mg(2+)</name>
        <dbReference type="ChEBI" id="CHEBI:18420"/>
    </cofactor>
</comment>
<dbReference type="OrthoDB" id="8717144at2"/>
<keyword evidence="5" id="KW-0479">Metal-binding</keyword>
<dbReference type="KEGG" id="sgl:SGP1_0033"/>
<dbReference type="PANTHER" id="PTHR33254">
    <property type="entry name" value="4-HYDROXY-4-METHYL-2-OXOGLUTARATE ALDOLASE 3-RELATED"/>
    <property type="match status" value="1"/>
</dbReference>
<dbReference type="InterPro" id="IPR036704">
    <property type="entry name" value="RraA/RraA-like_sf"/>
</dbReference>
<evidence type="ECO:0000256" key="5">
    <source>
        <dbReference type="PIRSR" id="PIRSR605493-1"/>
    </source>
</evidence>
<organism evidence="6 8">
    <name type="scientific">Sodalis glossinidius (strain morsitans)</name>
    <dbReference type="NCBI Taxonomy" id="343509"/>
    <lineage>
        <taxon>Bacteria</taxon>
        <taxon>Pseudomonadati</taxon>
        <taxon>Pseudomonadota</taxon>
        <taxon>Gammaproteobacteria</taxon>
        <taxon>Enterobacterales</taxon>
        <taxon>Bruguierivoracaceae</taxon>
        <taxon>Sodalis</taxon>
    </lineage>
</organism>
<dbReference type="InterPro" id="IPR005493">
    <property type="entry name" value="RraA/RraA-like"/>
</dbReference>
<evidence type="ECO:0000256" key="3">
    <source>
        <dbReference type="ARBA" id="ARBA00029596"/>
    </source>
</evidence>
<evidence type="ECO:0000256" key="2">
    <source>
        <dbReference type="ARBA" id="ARBA00016549"/>
    </source>
</evidence>
<feature type="binding site" evidence="5">
    <location>
        <position position="116"/>
    </location>
    <ligand>
        <name>Mg(2+)</name>
        <dbReference type="ChEBI" id="CHEBI:18420"/>
    </ligand>
</feature>
<dbReference type="SUPFAM" id="SSF89562">
    <property type="entry name" value="RraA-like"/>
    <property type="match status" value="1"/>
</dbReference>
<dbReference type="EMBL" id="LN854558">
    <property type="protein sequence ID" value="CRL46859.1"/>
    <property type="molecule type" value="Genomic_DNA"/>
</dbReference>
<reference evidence="9" key="2">
    <citation type="submission" date="2015-05" db="EMBL/GenBank/DDBJ databases">
        <authorList>
            <person name="Goodhead I."/>
        </authorList>
    </citation>
    <scope>NUCLEOTIDE SEQUENCE [LARGE SCALE GENOMIC DNA]</scope>
    <source>
        <strain evidence="9">morsitans</strain>
        <plasmid evidence="9">psg1</plasmid>
    </source>
</reference>